<sequence length="60" mass="6435">MALTPDRRTSTHPREDVFTGAVIGFVVAPGARRSAELVIRGALVHISTPKNAEVFAVTFT</sequence>
<evidence type="ECO:0000313" key="2">
    <source>
        <dbReference type="Proteomes" id="UP000020825"/>
    </source>
</evidence>
<dbReference type="EMBL" id="JAOG01000002">
    <property type="protein sequence ID" value="EUA55792.1"/>
    <property type="molecule type" value="Genomic_DNA"/>
</dbReference>
<gene>
    <name evidence="1" type="ORF">I550_3949</name>
</gene>
<comment type="caution">
    <text evidence="1">The sequence shown here is derived from an EMBL/GenBank/DDBJ whole genome shotgun (WGS) entry which is preliminary data.</text>
</comment>
<protein>
    <submittedName>
        <fullName evidence="1">Uncharacterized protein</fullName>
    </submittedName>
</protein>
<reference evidence="1 2" key="1">
    <citation type="submission" date="2013-12" db="EMBL/GenBank/DDBJ databases">
        <authorList>
            <person name="Zelazny A."/>
            <person name="Olivier K."/>
            <person name="Holland S."/>
            <person name="Lenaerts A."/>
            <person name="Ordway D."/>
            <person name="DeGroote M.A."/>
            <person name="Parker T."/>
            <person name="Sizemore C."/>
            <person name="Tallon L.J."/>
            <person name="Sadzewicz L.K."/>
            <person name="Sengamalay N."/>
            <person name="Fraser C.M."/>
            <person name="Hine E."/>
            <person name="Shefchek K.A."/>
            <person name="Das S.P."/>
            <person name="Tettelin H."/>
        </authorList>
    </citation>
    <scope>NUCLEOTIDE SEQUENCE [LARGE SCALE GENOMIC DNA]</scope>
    <source>
        <strain evidence="1 2">1956</strain>
    </source>
</reference>
<evidence type="ECO:0000313" key="1">
    <source>
        <dbReference type="EMBL" id="EUA55792.1"/>
    </source>
</evidence>
<name>X8CHH0_MYCIT</name>
<dbReference type="Proteomes" id="UP000020825">
    <property type="component" value="Unassembled WGS sequence"/>
</dbReference>
<organism evidence="1 2">
    <name type="scientific">Mycobacterium intracellulare 1956</name>
    <dbReference type="NCBI Taxonomy" id="1299331"/>
    <lineage>
        <taxon>Bacteria</taxon>
        <taxon>Bacillati</taxon>
        <taxon>Actinomycetota</taxon>
        <taxon>Actinomycetes</taxon>
        <taxon>Mycobacteriales</taxon>
        <taxon>Mycobacteriaceae</taxon>
        <taxon>Mycobacterium</taxon>
        <taxon>Mycobacterium avium complex (MAC)</taxon>
    </lineage>
</organism>
<proteinExistence type="predicted"/>
<dbReference type="AlphaFoldDB" id="X8CHH0"/>
<accession>X8CHH0</accession>
<dbReference type="PATRIC" id="fig|1299331.3.peg.3855"/>